<accession>A0AAN0VFF8</accession>
<reference evidence="3" key="1">
    <citation type="submission" date="2012-06" db="EMBL/GenBank/DDBJ databases">
        <title>Genome analysis of multiple Granulibacter bethesdensis isolates demonstrates substantial genome diversity.</title>
        <authorList>
            <person name="Greenberg D.E."/>
            <person name="Porcella S.F."/>
            <person name="Zarember K."/>
            <person name="Zelazny A.M."/>
            <person name="Bruno D."/>
            <person name="Martens C."/>
            <person name="Barbian K.D."/>
            <person name="Jaske E."/>
            <person name="Holland S.M."/>
        </authorList>
    </citation>
    <scope>NUCLEOTIDE SEQUENCE [LARGE SCALE GENOMIC DNA]</scope>
    <source>
        <strain evidence="3">CGDNIH3</strain>
    </source>
</reference>
<dbReference type="AlphaFoldDB" id="A0AAN0VFF8"/>
<gene>
    <name evidence="2" type="ORF">GbCGDNIH3_7167</name>
</gene>
<evidence type="ECO:0000256" key="1">
    <source>
        <dbReference type="SAM" id="MobiDB-lite"/>
    </source>
</evidence>
<evidence type="ECO:0000313" key="3">
    <source>
        <dbReference type="Proteomes" id="UP000019438"/>
    </source>
</evidence>
<evidence type="ECO:0000313" key="2">
    <source>
        <dbReference type="EMBL" id="AHJ62500.1"/>
    </source>
</evidence>
<sequence length="89" mass="9483">MPGLDTYRLLPFKAQPAEILQQGRTPFGAATCCIDILNPQQEIALAGLLYGLPRSINMAQMQMAGGAGGKTGDDSHGERLSWHAVETNA</sequence>
<organism evidence="2 3">
    <name type="scientific">Granulibacter bethesdensis</name>
    <dbReference type="NCBI Taxonomy" id="364410"/>
    <lineage>
        <taxon>Bacteria</taxon>
        <taxon>Pseudomonadati</taxon>
        <taxon>Pseudomonadota</taxon>
        <taxon>Alphaproteobacteria</taxon>
        <taxon>Acetobacterales</taxon>
        <taxon>Acetobacteraceae</taxon>
        <taxon>Granulibacter</taxon>
    </lineage>
</organism>
<proteinExistence type="predicted"/>
<dbReference type="EMBL" id="CP003181">
    <property type="protein sequence ID" value="AHJ62500.1"/>
    <property type="molecule type" value="Genomic_DNA"/>
</dbReference>
<dbReference type="KEGG" id="gbc:GbCGDNIH3_7167"/>
<protein>
    <submittedName>
        <fullName evidence="2">Uncharacterized protein</fullName>
    </submittedName>
</protein>
<feature type="region of interest" description="Disordered" evidence="1">
    <location>
        <begin position="64"/>
        <end position="89"/>
    </location>
</feature>
<dbReference type="Proteomes" id="UP000019438">
    <property type="component" value="Chromosome"/>
</dbReference>
<name>A0AAN0VFF8_9PROT</name>
<feature type="compositionally biased region" description="Basic and acidic residues" evidence="1">
    <location>
        <begin position="71"/>
        <end position="81"/>
    </location>
</feature>